<reference evidence="1 2" key="1">
    <citation type="journal article" date="2022" name="Nat. Plants">
        <title>Genomes of leafy and leafless Platanthera orchids illuminate the evolution of mycoheterotrophy.</title>
        <authorList>
            <person name="Li M.H."/>
            <person name="Liu K.W."/>
            <person name="Li Z."/>
            <person name="Lu H.C."/>
            <person name="Ye Q.L."/>
            <person name="Zhang D."/>
            <person name="Wang J.Y."/>
            <person name="Li Y.F."/>
            <person name="Zhong Z.M."/>
            <person name="Liu X."/>
            <person name="Yu X."/>
            <person name="Liu D.K."/>
            <person name="Tu X.D."/>
            <person name="Liu B."/>
            <person name="Hao Y."/>
            <person name="Liao X.Y."/>
            <person name="Jiang Y.T."/>
            <person name="Sun W.H."/>
            <person name="Chen J."/>
            <person name="Chen Y.Q."/>
            <person name="Ai Y."/>
            <person name="Zhai J.W."/>
            <person name="Wu S.S."/>
            <person name="Zhou Z."/>
            <person name="Hsiao Y.Y."/>
            <person name="Wu W.L."/>
            <person name="Chen Y.Y."/>
            <person name="Lin Y.F."/>
            <person name="Hsu J.L."/>
            <person name="Li C.Y."/>
            <person name="Wang Z.W."/>
            <person name="Zhao X."/>
            <person name="Zhong W.Y."/>
            <person name="Ma X.K."/>
            <person name="Ma L."/>
            <person name="Huang J."/>
            <person name="Chen G.Z."/>
            <person name="Huang M.Z."/>
            <person name="Huang L."/>
            <person name="Peng D.H."/>
            <person name="Luo Y.B."/>
            <person name="Zou S.Q."/>
            <person name="Chen S.P."/>
            <person name="Lan S."/>
            <person name="Tsai W.C."/>
            <person name="Van de Peer Y."/>
            <person name="Liu Z.J."/>
        </authorList>
    </citation>
    <scope>NUCLEOTIDE SEQUENCE [LARGE SCALE GENOMIC DNA]</scope>
    <source>
        <strain evidence="1">Lor288</strain>
    </source>
</reference>
<dbReference type="EMBL" id="JBBWWR010000015">
    <property type="protein sequence ID" value="KAK8949909.1"/>
    <property type="molecule type" value="Genomic_DNA"/>
</dbReference>
<protein>
    <submittedName>
        <fullName evidence="1">Uncharacterized protein</fullName>
    </submittedName>
</protein>
<evidence type="ECO:0000313" key="2">
    <source>
        <dbReference type="Proteomes" id="UP001412067"/>
    </source>
</evidence>
<dbReference type="PANTHER" id="PTHR47692:SF2">
    <property type="entry name" value="ZINC FINGER RING-TYPE DOMAIN CONTAINING PROTEIN"/>
    <property type="match status" value="1"/>
</dbReference>
<keyword evidence="2" id="KW-1185">Reference proteome</keyword>
<sequence>MVRPAALLPRPLQPLRTSTVFAFDLIHKIPKELRAMTTLIATHLANTKRIKEESTPALRELAVIGEPQEVAPSLTGSELHATSLAENLSIVHSFDGESFLRFYFNGDSRNSFFTSSHGYRLQCYSCELGNIFNVQQYWKHNRYRQKNIWLPNWLRREIQTLIKFCALPTLSTTPASATARHCAAGPSQCRDPASNSGGATTLALQEKLIIAV</sequence>
<accession>A0ABR2LSQ8</accession>
<organism evidence="1 2">
    <name type="scientific">Platanthera guangdongensis</name>
    <dbReference type="NCBI Taxonomy" id="2320717"/>
    <lineage>
        <taxon>Eukaryota</taxon>
        <taxon>Viridiplantae</taxon>
        <taxon>Streptophyta</taxon>
        <taxon>Embryophyta</taxon>
        <taxon>Tracheophyta</taxon>
        <taxon>Spermatophyta</taxon>
        <taxon>Magnoliopsida</taxon>
        <taxon>Liliopsida</taxon>
        <taxon>Asparagales</taxon>
        <taxon>Orchidaceae</taxon>
        <taxon>Orchidoideae</taxon>
        <taxon>Orchideae</taxon>
        <taxon>Orchidinae</taxon>
        <taxon>Platanthera</taxon>
    </lineage>
</organism>
<gene>
    <name evidence="1" type="ORF">KSP40_PGU013771</name>
</gene>
<proteinExistence type="predicted"/>
<evidence type="ECO:0000313" key="1">
    <source>
        <dbReference type="EMBL" id="KAK8949909.1"/>
    </source>
</evidence>
<dbReference type="Proteomes" id="UP001412067">
    <property type="component" value="Unassembled WGS sequence"/>
</dbReference>
<name>A0ABR2LSQ8_9ASPA</name>
<comment type="caution">
    <text evidence="1">The sequence shown here is derived from an EMBL/GenBank/DDBJ whole genome shotgun (WGS) entry which is preliminary data.</text>
</comment>
<dbReference type="PANTHER" id="PTHR47692">
    <property type="entry name" value="RING/U-BOX SUPERFAMILY PROTEIN"/>
    <property type="match status" value="1"/>
</dbReference>